<evidence type="ECO:0000256" key="1">
    <source>
        <dbReference type="SAM" id="SignalP"/>
    </source>
</evidence>
<keyword evidence="3" id="KW-1185">Reference proteome</keyword>
<gene>
    <name evidence="2" type="ORF">KIV10_05610</name>
</gene>
<evidence type="ECO:0000313" key="2">
    <source>
        <dbReference type="EMBL" id="MBT0607653.1"/>
    </source>
</evidence>
<keyword evidence="1" id="KW-0732">Signal</keyword>
<protein>
    <recommendedName>
        <fullName evidence="4">DUF4468 domain-containing protein</fullName>
    </recommendedName>
</protein>
<evidence type="ECO:0008006" key="4">
    <source>
        <dbReference type="Google" id="ProtNLM"/>
    </source>
</evidence>
<feature type="signal peptide" evidence="1">
    <location>
        <begin position="1"/>
        <end position="19"/>
    </location>
</feature>
<evidence type="ECO:0000313" key="3">
    <source>
        <dbReference type="Proteomes" id="UP001297092"/>
    </source>
</evidence>
<organism evidence="2 3">
    <name type="scientific">Aequorivita echinoideorum</name>
    <dbReference type="NCBI Taxonomy" id="1549647"/>
    <lineage>
        <taxon>Bacteria</taxon>
        <taxon>Pseudomonadati</taxon>
        <taxon>Bacteroidota</taxon>
        <taxon>Flavobacteriia</taxon>
        <taxon>Flavobacteriales</taxon>
        <taxon>Flavobacteriaceae</taxon>
        <taxon>Aequorivita</taxon>
    </lineage>
</organism>
<name>A0ABS5S3V2_9FLAO</name>
<sequence length="186" mass="21757">MKKVITFFAVLFVMLITHSQNQVEKFEVTPSGINGYVVSEFEKMSADSLYNQVKKWAEYNIRNAEFSKQSEIENEYLKYEIIVPNAISILNGGTNRINWDARLQMIFRFKNEKIRTDIQIIELPPNDQIYGYPFQIVGGGLTWSFFKKKGELKKYTSEAKLEFDNLLNSFPAQIEDFIKNPKKSDW</sequence>
<dbReference type="Proteomes" id="UP001297092">
    <property type="component" value="Unassembled WGS sequence"/>
</dbReference>
<dbReference type="EMBL" id="JAHCTB010000002">
    <property type="protein sequence ID" value="MBT0607653.1"/>
    <property type="molecule type" value="Genomic_DNA"/>
</dbReference>
<proteinExistence type="predicted"/>
<reference evidence="2 3" key="1">
    <citation type="submission" date="2021-05" db="EMBL/GenBank/DDBJ databases">
        <title>Aequorivita echinoideorum JCM 30378 genome.</title>
        <authorList>
            <person name="Zhang H."/>
            <person name="Li C."/>
        </authorList>
    </citation>
    <scope>NUCLEOTIDE SEQUENCE [LARGE SCALE GENOMIC DNA]</scope>
    <source>
        <strain evidence="2 3">JCM30378</strain>
    </source>
</reference>
<feature type="chain" id="PRO_5045993134" description="DUF4468 domain-containing protein" evidence="1">
    <location>
        <begin position="20"/>
        <end position="186"/>
    </location>
</feature>
<comment type="caution">
    <text evidence="2">The sequence shown here is derived from an EMBL/GenBank/DDBJ whole genome shotgun (WGS) entry which is preliminary data.</text>
</comment>
<accession>A0ABS5S3V2</accession>
<dbReference type="RefSeq" id="WP_214112510.1">
    <property type="nucleotide sequence ID" value="NZ_JAHCTB010000002.1"/>
</dbReference>